<feature type="transmembrane region" description="Helical" evidence="9">
    <location>
        <begin position="134"/>
        <end position="155"/>
    </location>
</feature>
<dbReference type="CDD" id="cd16917">
    <property type="entry name" value="HATPase_UhpB-NarQ-NarX-like"/>
    <property type="match status" value="1"/>
</dbReference>
<evidence type="ECO:0000256" key="9">
    <source>
        <dbReference type="SAM" id="Phobius"/>
    </source>
</evidence>
<keyword evidence="12" id="KW-1185">Reference proteome</keyword>
<feature type="transmembrane region" description="Helical" evidence="9">
    <location>
        <begin position="36"/>
        <end position="57"/>
    </location>
</feature>
<keyword evidence="9" id="KW-0812">Transmembrane</keyword>
<dbReference type="GO" id="GO:0005524">
    <property type="term" value="F:ATP binding"/>
    <property type="evidence" value="ECO:0007669"/>
    <property type="project" value="UniProtKB-KW"/>
</dbReference>
<comment type="catalytic activity">
    <reaction evidence="1">
        <text>ATP + protein L-histidine = ADP + protein N-phospho-L-histidine.</text>
        <dbReference type="EC" id="2.7.13.3"/>
    </reaction>
</comment>
<feature type="domain" description="Histidine kinase/HSP90-like ATPase" evidence="10">
    <location>
        <begin position="485"/>
        <end position="574"/>
    </location>
</feature>
<evidence type="ECO:0000313" key="11">
    <source>
        <dbReference type="EMBL" id="OLF12612.1"/>
    </source>
</evidence>
<dbReference type="GO" id="GO:0000155">
    <property type="term" value="F:phosphorelay sensor kinase activity"/>
    <property type="evidence" value="ECO:0007669"/>
    <property type="project" value="InterPro"/>
</dbReference>
<dbReference type="RefSeq" id="WP_075128887.1">
    <property type="nucleotide sequence ID" value="NZ_MSIE01000059.1"/>
</dbReference>
<feature type="transmembrane region" description="Helical" evidence="9">
    <location>
        <begin position="206"/>
        <end position="230"/>
    </location>
</feature>
<keyword evidence="6" id="KW-0418">Kinase</keyword>
<dbReference type="InterPro" id="IPR036890">
    <property type="entry name" value="HATPase_C_sf"/>
</dbReference>
<keyword evidence="7" id="KW-0067">ATP-binding</keyword>
<gene>
    <name evidence="11" type="ORF">BU204_28670</name>
</gene>
<dbReference type="EC" id="2.7.13.3" evidence="2"/>
<dbReference type="AlphaFoldDB" id="A0A1Q8CE46"/>
<proteinExistence type="predicted"/>
<dbReference type="OrthoDB" id="5241729at2"/>
<evidence type="ECO:0000256" key="6">
    <source>
        <dbReference type="ARBA" id="ARBA00022777"/>
    </source>
</evidence>
<keyword evidence="9" id="KW-1133">Transmembrane helix</keyword>
<evidence type="ECO:0000256" key="5">
    <source>
        <dbReference type="ARBA" id="ARBA00022741"/>
    </source>
</evidence>
<evidence type="ECO:0000256" key="7">
    <source>
        <dbReference type="ARBA" id="ARBA00022840"/>
    </source>
</evidence>
<dbReference type="InterPro" id="IPR011712">
    <property type="entry name" value="Sig_transdc_His_kin_sub3_dim/P"/>
</dbReference>
<dbReference type="Proteomes" id="UP000185596">
    <property type="component" value="Unassembled WGS sequence"/>
</dbReference>
<feature type="transmembrane region" description="Helical" evidence="9">
    <location>
        <begin position="236"/>
        <end position="255"/>
    </location>
</feature>
<keyword evidence="8" id="KW-0902">Two-component regulatory system</keyword>
<dbReference type="SUPFAM" id="SSF55874">
    <property type="entry name" value="ATPase domain of HSP90 chaperone/DNA topoisomerase II/histidine kinase"/>
    <property type="match status" value="1"/>
</dbReference>
<keyword evidence="9" id="KW-0472">Membrane</keyword>
<protein>
    <recommendedName>
        <fullName evidence="2">histidine kinase</fullName>
        <ecNumber evidence="2">2.7.13.3</ecNumber>
    </recommendedName>
</protein>
<comment type="caution">
    <text evidence="11">The sequence shown here is derived from an EMBL/GenBank/DDBJ whole genome shotgun (WGS) entry which is preliminary data.</text>
</comment>
<evidence type="ECO:0000259" key="10">
    <source>
        <dbReference type="SMART" id="SM00387"/>
    </source>
</evidence>
<reference evidence="11 12" key="1">
    <citation type="submission" date="2016-12" db="EMBL/GenBank/DDBJ databases">
        <title>The draft genome sequence of Actinophytocola sp. 11-183.</title>
        <authorList>
            <person name="Wang W."/>
            <person name="Yuan L."/>
        </authorList>
    </citation>
    <scope>NUCLEOTIDE SEQUENCE [LARGE SCALE GENOMIC DNA]</scope>
    <source>
        <strain evidence="11 12">11-183</strain>
    </source>
</reference>
<keyword evidence="3" id="KW-0597">Phosphoprotein</keyword>
<dbReference type="Gene3D" id="3.30.565.10">
    <property type="entry name" value="Histidine kinase-like ATPase, C-terminal domain"/>
    <property type="match status" value="1"/>
</dbReference>
<dbReference type="Pfam" id="PF02518">
    <property type="entry name" value="HATPase_c"/>
    <property type="match status" value="1"/>
</dbReference>
<dbReference type="PANTHER" id="PTHR24421">
    <property type="entry name" value="NITRATE/NITRITE SENSOR PROTEIN NARX-RELATED"/>
    <property type="match status" value="1"/>
</dbReference>
<organism evidence="11 12">
    <name type="scientific">Actinophytocola xanthii</name>
    <dbReference type="NCBI Taxonomy" id="1912961"/>
    <lineage>
        <taxon>Bacteria</taxon>
        <taxon>Bacillati</taxon>
        <taxon>Actinomycetota</taxon>
        <taxon>Actinomycetes</taxon>
        <taxon>Pseudonocardiales</taxon>
        <taxon>Pseudonocardiaceae</taxon>
    </lineage>
</organism>
<dbReference type="InterPro" id="IPR050482">
    <property type="entry name" value="Sensor_HK_TwoCompSys"/>
</dbReference>
<dbReference type="GO" id="GO:0016020">
    <property type="term" value="C:membrane"/>
    <property type="evidence" value="ECO:0007669"/>
    <property type="project" value="InterPro"/>
</dbReference>
<dbReference type="Gene3D" id="1.20.5.1930">
    <property type="match status" value="1"/>
</dbReference>
<dbReference type="GO" id="GO:0046983">
    <property type="term" value="F:protein dimerization activity"/>
    <property type="evidence" value="ECO:0007669"/>
    <property type="project" value="InterPro"/>
</dbReference>
<evidence type="ECO:0000256" key="1">
    <source>
        <dbReference type="ARBA" id="ARBA00000085"/>
    </source>
</evidence>
<evidence type="ECO:0000313" key="12">
    <source>
        <dbReference type="Proteomes" id="UP000185596"/>
    </source>
</evidence>
<dbReference type="SMART" id="SM00387">
    <property type="entry name" value="HATPase_c"/>
    <property type="match status" value="1"/>
</dbReference>
<dbReference type="EMBL" id="MSIE01000059">
    <property type="protein sequence ID" value="OLF12612.1"/>
    <property type="molecule type" value="Genomic_DNA"/>
</dbReference>
<keyword evidence="5" id="KW-0547">Nucleotide-binding</keyword>
<dbReference type="InterPro" id="IPR003594">
    <property type="entry name" value="HATPase_dom"/>
</dbReference>
<evidence type="ECO:0000256" key="3">
    <source>
        <dbReference type="ARBA" id="ARBA00022553"/>
    </source>
</evidence>
<keyword evidence="4" id="KW-0808">Transferase</keyword>
<evidence type="ECO:0000256" key="2">
    <source>
        <dbReference type="ARBA" id="ARBA00012438"/>
    </source>
</evidence>
<accession>A0A1Q8CE46</accession>
<sequence length="574" mass="60648">MRRPDALTAGLAAATVLVAIVDTKMAISAGRQPAEFYILEISAALVWAGVGTLAVLIRPDRPGVGRLMQLLGLVLMLDAPAGFELTTSDRWVAVDLVLAHAAQPFQIALFAHILLAYPAGTLRHPPERRLIGTTYGWSAVVGVVGVIDTVAVVTAPGWVGARPPGAITGGRPSSVLMNSVWLVLTAVFLVLLVDKIRRATRRERRVLAYPFGSGLLILLLFLIVLVFTAASANIPIPLAYLAVLVGPGAFLAGLVRERLSYGSLAELVRTIERAPVGQLQEALRRALRDPGLQVGFARANGYVGEGGDVLTLPTGNGRAVLPIGGRPPIAVVLHDASLTSEPTLLNAASAAARLALDNARLHALVQEQLADVRASRRRIIEAGADQRRRLERDLHDGAQQRMLAVGIALQLLQRQLGDEAAAAELLTEARTELDAALAELRELARGIHPAVLTEQGLSAAVRTLARRVPIPVTVEDSLSTRPAPAVESAVYFIVSEALNNVVKHARATSARITLCRNENRLHVEVVDDGVGGADAGLGSGLRGMADRAAAFDGTVSVTAVRPSGTRVAVELPCD</sequence>
<feature type="transmembrane region" description="Helical" evidence="9">
    <location>
        <begin position="175"/>
        <end position="194"/>
    </location>
</feature>
<name>A0A1Q8CE46_9PSEU</name>
<evidence type="ECO:0000256" key="4">
    <source>
        <dbReference type="ARBA" id="ARBA00022679"/>
    </source>
</evidence>
<dbReference type="Pfam" id="PF07730">
    <property type="entry name" value="HisKA_3"/>
    <property type="match status" value="1"/>
</dbReference>
<evidence type="ECO:0000256" key="8">
    <source>
        <dbReference type="ARBA" id="ARBA00023012"/>
    </source>
</evidence>
<dbReference type="STRING" id="1912961.BU204_28670"/>
<dbReference type="PANTHER" id="PTHR24421:SF10">
    <property type="entry name" value="NITRATE_NITRITE SENSOR PROTEIN NARQ"/>
    <property type="match status" value="1"/>
</dbReference>